<evidence type="ECO:0008006" key="2">
    <source>
        <dbReference type="Google" id="ProtNLM"/>
    </source>
</evidence>
<name>A0A7S9SUC0_9VIRU</name>
<dbReference type="EMBL" id="MW030581">
    <property type="protein sequence ID" value="QPI16575.1"/>
    <property type="molecule type" value="Genomic_DNA"/>
</dbReference>
<gene>
    <name evidence="1" type="ORF">NIOZUU159_00064</name>
</gene>
<evidence type="ECO:0000313" key="1">
    <source>
        <dbReference type="EMBL" id="QPI16575.1"/>
    </source>
</evidence>
<sequence length="240" mass="28879">MNINEDIIDLVCEHINYTEYAKTASISKRFADIIRNIPITTKYKNIYKNNTNNNFILYYLKIITKKYNYKFSLNKIIYTREVLDLYWWNFNSYKNLECPMILCDCVEFPLHALNRNYTQIAKFIKNINNRYNDVPITQKSFNIIMIFLISQQLIIDKTILNTSSYGNITIVLYKICIAFIIFELNNEFYNRNNRNNDKIQVIINLQKEKSLEFINYLNSIKNLYPKYIHNIIIKKLKEYS</sequence>
<protein>
    <recommendedName>
        <fullName evidence="2">F-box domain-containing protein</fullName>
    </recommendedName>
</protein>
<proteinExistence type="predicted"/>
<organism evidence="1">
    <name type="scientific">Virus NIOZ-UU159</name>
    <dbReference type="NCBI Taxonomy" id="2763270"/>
    <lineage>
        <taxon>Viruses</taxon>
    </lineage>
</organism>
<accession>A0A7S9SUC0</accession>
<reference evidence="1" key="1">
    <citation type="submission" date="2020-08" db="EMBL/GenBank/DDBJ databases">
        <title>Bridging the membrane lipid divide: bacteria of the FCB group superphylum have the potential to synthesize archaeal ether lipids.</title>
        <authorList>
            <person name="Villanueva L."/>
            <person name="von Meijenfeldt F.A.B."/>
            <person name="Westbye A.B."/>
            <person name="Yadav S."/>
            <person name="Hopmans E.C."/>
            <person name="Dutilh B.E."/>
            <person name="Sinninghe Damste J.S."/>
        </authorList>
    </citation>
    <scope>NUCLEOTIDE SEQUENCE</scope>
    <source>
        <strain evidence="1">NIOZ-UU159</strain>
    </source>
</reference>